<keyword evidence="1" id="KW-0812">Transmembrane</keyword>
<gene>
    <name evidence="2" type="ORF">LITE_LOCUS14194</name>
</gene>
<accession>A0AAV0JGF2</accession>
<protein>
    <submittedName>
        <fullName evidence="2">Uncharacterized protein</fullName>
    </submittedName>
</protein>
<feature type="transmembrane region" description="Helical" evidence="1">
    <location>
        <begin position="227"/>
        <end position="249"/>
    </location>
</feature>
<sequence length="309" mass="35634">MMDSPKEPEVVEISESRRTSSCFRLFLRFVLLLLFPFFAFLLLSISMVFIALLSGQLSIATPVSVPSRCRIVSSGVDLRSSKVCELGLLKYKTKNVFHPFDRNKFRCRYDYYWASVFEVEYEDHSSGRTHHALAEAPSEALPLNCRPNFAGAWMAKDKFKVNETYNCWHRAGISKVSLYVDDFLHCNSRDPSVFEMINRYIKLLIDAPSSLFILKTGNATKFWKWEAVAGAVAGFLTSLITIFFFSVVWKLMSWVPQTWTYIVRVLTRAINLVVLKRACFFVAYFSFMGWLTIQYGKRLGMPEIRVGYI</sequence>
<keyword evidence="3" id="KW-1185">Reference proteome</keyword>
<dbReference type="AlphaFoldDB" id="A0AAV0JGF2"/>
<feature type="transmembrane region" description="Helical" evidence="1">
    <location>
        <begin position="269"/>
        <end position="291"/>
    </location>
</feature>
<proteinExistence type="predicted"/>
<organism evidence="2 3">
    <name type="scientific">Linum tenue</name>
    <dbReference type="NCBI Taxonomy" id="586396"/>
    <lineage>
        <taxon>Eukaryota</taxon>
        <taxon>Viridiplantae</taxon>
        <taxon>Streptophyta</taxon>
        <taxon>Embryophyta</taxon>
        <taxon>Tracheophyta</taxon>
        <taxon>Spermatophyta</taxon>
        <taxon>Magnoliopsida</taxon>
        <taxon>eudicotyledons</taxon>
        <taxon>Gunneridae</taxon>
        <taxon>Pentapetalae</taxon>
        <taxon>rosids</taxon>
        <taxon>fabids</taxon>
        <taxon>Malpighiales</taxon>
        <taxon>Linaceae</taxon>
        <taxon>Linum</taxon>
    </lineage>
</organism>
<evidence type="ECO:0000256" key="1">
    <source>
        <dbReference type="SAM" id="Phobius"/>
    </source>
</evidence>
<comment type="caution">
    <text evidence="2">The sequence shown here is derived from an EMBL/GenBank/DDBJ whole genome shotgun (WGS) entry which is preliminary data.</text>
</comment>
<name>A0AAV0JGF2_9ROSI</name>
<dbReference type="Proteomes" id="UP001154282">
    <property type="component" value="Unassembled WGS sequence"/>
</dbReference>
<keyword evidence="1" id="KW-0472">Membrane</keyword>
<dbReference type="PANTHER" id="PTHR36779">
    <property type="entry name" value="OSJNBA0083N12.13 PROTEIN"/>
    <property type="match status" value="1"/>
</dbReference>
<keyword evidence="1" id="KW-1133">Transmembrane helix</keyword>
<evidence type="ECO:0000313" key="2">
    <source>
        <dbReference type="EMBL" id="CAI0408981.1"/>
    </source>
</evidence>
<reference evidence="2" key="1">
    <citation type="submission" date="2022-08" db="EMBL/GenBank/DDBJ databases">
        <authorList>
            <person name="Gutierrez-Valencia J."/>
        </authorList>
    </citation>
    <scope>NUCLEOTIDE SEQUENCE</scope>
</reference>
<dbReference type="EMBL" id="CAMGYJ010000005">
    <property type="protein sequence ID" value="CAI0408981.1"/>
    <property type="molecule type" value="Genomic_DNA"/>
</dbReference>
<feature type="transmembrane region" description="Helical" evidence="1">
    <location>
        <begin position="25"/>
        <end position="53"/>
    </location>
</feature>
<dbReference type="PANTHER" id="PTHR36779:SF1">
    <property type="entry name" value="OS04G0600400 PROTEIN"/>
    <property type="match status" value="1"/>
</dbReference>
<evidence type="ECO:0000313" key="3">
    <source>
        <dbReference type="Proteomes" id="UP001154282"/>
    </source>
</evidence>